<keyword evidence="2" id="KW-0808">Transferase</keyword>
<evidence type="ECO:0000313" key="8">
    <source>
        <dbReference type="EMBL" id="AEG61261.1"/>
    </source>
</evidence>
<evidence type="ECO:0000256" key="7">
    <source>
        <dbReference type="SAM" id="Phobius"/>
    </source>
</evidence>
<evidence type="ECO:0000256" key="2">
    <source>
        <dbReference type="ARBA" id="ARBA00022679"/>
    </source>
</evidence>
<name>F6DTT7_DESRL</name>
<keyword evidence="4 7" id="KW-1133">Transmembrane helix</keyword>
<evidence type="ECO:0000256" key="5">
    <source>
        <dbReference type="ARBA" id="ARBA00023136"/>
    </source>
</evidence>
<organism evidence="8 9">
    <name type="scientific">Desulforamulus ruminis (strain ATCC 23193 / DSM 2154 / NCIMB 8452 / DL)</name>
    <name type="common">Desulfotomaculum ruminis</name>
    <dbReference type="NCBI Taxonomy" id="696281"/>
    <lineage>
        <taxon>Bacteria</taxon>
        <taxon>Bacillati</taxon>
        <taxon>Bacillota</taxon>
        <taxon>Clostridia</taxon>
        <taxon>Eubacteriales</taxon>
        <taxon>Peptococcaceae</taxon>
        <taxon>Desulforamulus</taxon>
    </lineage>
</organism>
<comment type="subcellular location">
    <subcellularLocation>
        <location evidence="1">Membrane</location>
        <topology evidence="1">Multi-pass membrane protein</topology>
    </subcellularLocation>
</comment>
<evidence type="ECO:0008006" key="10">
    <source>
        <dbReference type="Google" id="ProtNLM"/>
    </source>
</evidence>
<dbReference type="EMBL" id="CP002780">
    <property type="protein sequence ID" value="AEG61261.1"/>
    <property type="molecule type" value="Genomic_DNA"/>
</dbReference>
<dbReference type="AlphaFoldDB" id="F6DTT7"/>
<evidence type="ECO:0000256" key="4">
    <source>
        <dbReference type="ARBA" id="ARBA00022989"/>
    </source>
</evidence>
<feature type="transmembrane region" description="Helical" evidence="7">
    <location>
        <begin position="6"/>
        <end position="25"/>
    </location>
</feature>
<comment type="cofactor">
    <cofactor evidence="6">
        <name>Mg(2+)</name>
        <dbReference type="ChEBI" id="CHEBI:18420"/>
    </cofactor>
</comment>
<dbReference type="Pfam" id="PF00953">
    <property type="entry name" value="Glycos_transf_4"/>
    <property type="match status" value="1"/>
</dbReference>
<sequence>MFQKLSWIPLVVPAVVAFGLTRLALNGVMNIITGAGFVRPNFRGDHIPVGVGLLFFLGALLPGGMLIFWQPGLYAVNGLIYLLALGAMTLLGLVDDVFGSRADSGLKGHLKKLFRGEVTTGGLKLLAGGLMALVISAAISRSWQELAVNTLVIGLSVNAINLLDLRPGRAGKGYLLALVLLLVTHWPDRNLAWGMITAGALLAYLPTDLRAGAMMGDTGSNALGATLGIMTVLILEGPVKIGYLVFLVVFHLFTEKFSLTKIIERNRLLNYLDQLGRS</sequence>
<dbReference type="GO" id="GO:0016020">
    <property type="term" value="C:membrane"/>
    <property type="evidence" value="ECO:0007669"/>
    <property type="project" value="UniProtKB-SubCell"/>
</dbReference>
<dbReference type="KEGG" id="dru:Desru_3050"/>
<dbReference type="GO" id="GO:0046872">
    <property type="term" value="F:metal ion binding"/>
    <property type="evidence" value="ECO:0007669"/>
    <property type="project" value="UniProtKB-KW"/>
</dbReference>
<feature type="binding site" evidence="6">
    <location>
        <position position="161"/>
    </location>
    <ligand>
        <name>Mg(2+)</name>
        <dbReference type="ChEBI" id="CHEBI:18420"/>
    </ligand>
</feature>
<feature type="binding site" evidence="6">
    <location>
        <position position="217"/>
    </location>
    <ligand>
        <name>Mg(2+)</name>
        <dbReference type="ChEBI" id="CHEBI:18420"/>
    </ligand>
</feature>
<feature type="transmembrane region" description="Helical" evidence="7">
    <location>
        <begin position="192"/>
        <end position="211"/>
    </location>
</feature>
<dbReference type="RefSeq" id="WP_013843013.1">
    <property type="nucleotide sequence ID" value="NC_015589.1"/>
</dbReference>
<keyword evidence="6" id="KW-0460">Magnesium</keyword>
<feature type="transmembrane region" description="Helical" evidence="7">
    <location>
        <begin position="118"/>
        <end position="140"/>
    </location>
</feature>
<dbReference type="STRING" id="696281.Desru_3050"/>
<reference evidence="8 9" key="2">
    <citation type="journal article" date="2012" name="Stand. Genomic Sci.">
        <title>Complete genome sequence of the sulfate-reducing firmicute Desulfotomaculum ruminis type strain (DL(T)).</title>
        <authorList>
            <person name="Spring S."/>
            <person name="Visser M."/>
            <person name="Lu M."/>
            <person name="Copeland A."/>
            <person name="Lapidus A."/>
            <person name="Lucas S."/>
            <person name="Cheng J.F."/>
            <person name="Han C."/>
            <person name="Tapia R."/>
            <person name="Goodwin L.A."/>
            <person name="Pitluck S."/>
            <person name="Ivanova N."/>
            <person name="Land M."/>
            <person name="Hauser L."/>
            <person name="Larimer F."/>
            <person name="Rohde M."/>
            <person name="Goker M."/>
            <person name="Detter J.C."/>
            <person name="Kyrpides N.C."/>
            <person name="Woyke T."/>
            <person name="Schaap P.J."/>
            <person name="Plugge C.M."/>
            <person name="Muyzer G."/>
            <person name="Kuever J."/>
            <person name="Pereira I.A."/>
            <person name="Parshina S.N."/>
            <person name="Bernier-Latmani R."/>
            <person name="Stams A.J."/>
            <person name="Klenk H.P."/>
        </authorList>
    </citation>
    <scope>NUCLEOTIDE SEQUENCE [LARGE SCALE GENOMIC DNA]</scope>
    <source>
        <strain evidence="9">ATCC 23193 / DSM 2154 / NCIB 8452 / DL</strain>
    </source>
</reference>
<feature type="transmembrane region" description="Helical" evidence="7">
    <location>
        <begin position="75"/>
        <end position="98"/>
    </location>
</feature>
<evidence type="ECO:0000313" key="9">
    <source>
        <dbReference type="Proteomes" id="UP000009234"/>
    </source>
</evidence>
<accession>F6DTT7</accession>
<dbReference type="HOGENOM" id="CLU_078449_0_0_9"/>
<evidence type="ECO:0000256" key="6">
    <source>
        <dbReference type="PIRSR" id="PIRSR600715-1"/>
    </source>
</evidence>
<dbReference type="GO" id="GO:0016780">
    <property type="term" value="F:phosphotransferase activity, for other substituted phosphate groups"/>
    <property type="evidence" value="ECO:0007669"/>
    <property type="project" value="InterPro"/>
</dbReference>
<keyword evidence="3 7" id="KW-0812">Transmembrane</keyword>
<dbReference type="Proteomes" id="UP000009234">
    <property type="component" value="Chromosome"/>
</dbReference>
<keyword evidence="6" id="KW-0479">Metal-binding</keyword>
<evidence type="ECO:0000256" key="1">
    <source>
        <dbReference type="ARBA" id="ARBA00004141"/>
    </source>
</evidence>
<dbReference type="eggNOG" id="COG0472">
    <property type="taxonomic scope" value="Bacteria"/>
</dbReference>
<feature type="transmembrane region" description="Helical" evidence="7">
    <location>
        <begin position="46"/>
        <end position="69"/>
    </location>
</feature>
<dbReference type="InterPro" id="IPR000715">
    <property type="entry name" value="Glycosyl_transferase_4"/>
</dbReference>
<evidence type="ECO:0000256" key="3">
    <source>
        <dbReference type="ARBA" id="ARBA00022692"/>
    </source>
</evidence>
<reference evidence="9" key="1">
    <citation type="submission" date="2011-05" db="EMBL/GenBank/DDBJ databases">
        <title>Complete sequence of Desulfotomaculum ruminis DSM 2154.</title>
        <authorList>
            <person name="Lucas S."/>
            <person name="Copeland A."/>
            <person name="Lapidus A."/>
            <person name="Cheng J.-F."/>
            <person name="Goodwin L."/>
            <person name="Pitluck S."/>
            <person name="Lu M."/>
            <person name="Detter J.C."/>
            <person name="Han C."/>
            <person name="Tapia R."/>
            <person name="Land M."/>
            <person name="Hauser L."/>
            <person name="Kyrpides N."/>
            <person name="Ivanova N."/>
            <person name="Mikhailova N."/>
            <person name="Pagani I."/>
            <person name="Stams A.J.M."/>
            <person name="Plugge C.M."/>
            <person name="Muyzer G."/>
            <person name="Kuever J."/>
            <person name="Parshina S.N."/>
            <person name="Ivanova A.E."/>
            <person name="Nazina T.N."/>
            <person name="Brambilla E."/>
            <person name="Spring S."/>
            <person name="Klenk H.-P."/>
            <person name="Woyke T."/>
        </authorList>
    </citation>
    <scope>NUCLEOTIDE SEQUENCE [LARGE SCALE GENOMIC DNA]</scope>
    <source>
        <strain evidence="9">ATCC 23193 / DSM 2154 / NCIB 8452 / DL</strain>
    </source>
</reference>
<dbReference type="OrthoDB" id="2679245at2"/>
<keyword evidence="5 7" id="KW-0472">Membrane</keyword>
<keyword evidence="9" id="KW-1185">Reference proteome</keyword>
<protein>
    <recommendedName>
        <fullName evidence="10">UDP-N-acetylmuramyl pentapeptide phosphotransferase/UDP-N-acetylglucosamine-1-phosphate transferase</fullName>
    </recommendedName>
</protein>
<gene>
    <name evidence="8" type="ordered locus">Desru_3050</name>
</gene>
<proteinExistence type="predicted"/>